<dbReference type="InterPro" id="IPR020095">
    <property type="entry name" value="PsdUridine_synth_TruA_C"/>
</dbReference>
<dbReference type="InterPro" id="IPR001406">
    <property type="entry name" value="PsdUridine_synth_TruA"/>
</dbReference>
<dbReference type="FunCoup" id="A0A1B1AF18">
    <property type="interactions" value="488"/>
</dbReference>
<evidence type="ECO:0000256" key="5">
    <source>
        <dbReference type="PIRSR" id="PIRSR001430-1"/>
    </source>
</evidence>
<feature type="active site" description="Nucleophile" evidence="4 5">
    <location>
        <position position="51"/>
    </location>
</feature>
<feature type="domain" description="Pseudouridine synthase I TruA alpha/beta" evidence="8">
    <location>
        <begin position="8"/>
        <end position="104"/>
    </location>
</feature>
<dbReference type="InParanoid" id="A0A1B1AF18"/>
<evidence type="ECO:0000256" key="4">
    <source>
        <dbReference type="HAMAP-Rule" id="MF_00171"/>
    </source>
</evidence>
<dbReference type="EMBL" id="CP013244">
    <property type="protein sequence ID" value="ANP45158.1"/>
    <property type="molecule type" value="Genomic_DNA"/>
</dbReference>
<dbReference type="RefSeq" id="WP_066768081.1">
    <property type="nucleotide sequence ID" value="NZ_CP013244.1"/>
</dbReference>
<evidence type="ECO:0000256" key="2">
    <source>
        <dbReference type="ARBA" id="ARBA00022694"/>
    </source>
</evidence>
<evidence type="ECO:0000256" key="6">
    <source>
        <dbReference type="PIRSR" id="PIRSR001430-2"/>
    </source>
</evidence>
<accession>A0A1B1AF18</accession>
<dbReference type="KEGG" id="cbot:ATE48_04120"/>
<evidence type="ECO:0000259" key="8">
    <source>
        <dbReference type="Pfam" id="PF01416"/>
    </source>
</evidence>
<name>A0A1B1AF18_9PROT</name>
<dbReference type="Pfam" id="PF01416">
    <property type="entry name" value="PseudoU_synth_1"/>
    <property type="match status" value="2"/>
</dbReference>
<dbReference type="InterPro" id="IPR020094">
    <property type="entry name" value="TruA/RsuA/RluB/E/F_N"/>
</dbReference>
<dbReference type="PANTHER" id="PTHR11142">
    <property type="entry name" value="PSEUDOURIDYLATE SYNTHASE"/>
    <property type="match status" value="1"/>
</dbReference>
<dbReference type="GO" id="GO:0003723">
    <property type="term" value="F:RNA binding"/>
    <property type="evidence" value="ECO:0007669"/>
    <property type="project" value="InterPro"/>
</dbReference>
<evidence type="ECO:0000313" key="10">
    <source>
        <dbReference type="Proteomes" id="UP000092498"/>
    </source>
</evidence>
<reference evidence="9 10" key="1">
    <citation type="submission" date="2015-11" db="EMBL/GenBank/DDBJ databases">
        <title>Whole-Genome Sequence of Candidatus Oderbacter manganicum from the National Park Lower Oder Valley, Germany.</title>
        <authorList>
            <person name="Braun B."/>
            <person name="Liere K."/>
            <person name="Szewzyk U."/>
        </authorList>
    </citation>
    <scope>NUCLEOTIDE SEQUENCE [LARGE SCALE GENOMIC DNA]</scope>
    <source>
        <strain evidence="9 10">OTSz_A_272</strain>
    </source>
</reference>
<feature type="domain" description="Pseudouridine synthase I TruA alpha/beta" evidence="8">
    <location>
        <begin position="145"/>
        <end position="244"/>
    </location>
</feature>
<dbReference type="SUPFAM" id="SSF55120">
    <property type="entry name" value="Pseudouridine synthase"/>
    <property type="match status" value="1"/>
</dbReference>
<comment type="caution">
    <text evidence="4">Lacks conserved residue(s) required for the propagation of feature annotation.</text>
</comment>
<comment type="similarity">
    <text evidence="1 4 7">Belongs to the tRNA pseudouridine synthase TruA family.</text>
</comment>
<comment type="subunit">
    <text evidence="4">Homodimer.</text>
</comment>
<evidence type="ECO:0000256" key="3">
    <source>
        <dbReference type="ARBA" id="ARBA00023235"/>
    </source>
</evidence>
<dbReference type="InterPro" id="IPR020097">
    <property type="entry name" value="PsdUridine_synth_TruA_a/b_dom"/>
</dbReference>
<gene>
    <name evidence="4" type="primary">truA</name>
    <name evidence="9" type="ORF">ATE48_04120</name>
</gene>
<dbReference type="PIRSF" id="PIRSF001430">
    <property type="entry name" value="tRNA_psdUrid_synth"/>
    <property type="match status" value="1"/>
</dbReference>
<dbReference type="FunFam" id="3.30.70.580:FF:000001">
    <property type="entry name" value="tRNA pseudouridine synthase A"/>
    <property type="match status" value="1"/>
</dbReference>
<keyword evidence="10" id="KW-1185">Reference proteome</keyword>
<dbReference type="GO" id="GO:0031119">
    <property type="term" value="P:tRNA pseudouridine synthesis"/>
    <property type="evidence" value="ECO:0007669"/>
    <property type="project" value="UniProtKB-UniRule"/>
</dbReference>
<dbReference type="AlphaFoldDB" id="A0A1B1AF18"/>
<dbReference type="Gene3D" id="3.30.70.580">
    <property type="entry name" value="Pseudouridine synthase I, catalytic domain, N-terminal subdomain"/>
    <property type="match status" value="1"/>
</dbReference>
<evidence type="ECO:0000256" key="7">
    <source>
        <dbReference type="RuleBase" id="RU003792"/>
    </source>
</evidence>
<dbReference type="HAMAP" id="MF_00171">
    <property type="entry name" value="TruA"/>
    <property type="match status" value="1"/>
</dbReference>
<dbReference type="Proteomes" id="UP000092498">
    <property type="component" value="Chromosome"/>
</dbReference>
<dbReference type="PANTHER" id="PTHR11142:SF0">
    <property type="entry name" value="TRNA PSEUDOURIDINE SYNTHASE-LIKE 1"/>
    <property type="match status" value="1"/>
</dbReference>
<dbReference type="GO" id="GO:0160147">
    <property type="term" value="F:tRNA pseudouridine(38-40) synthase activity"/>
    <property type="evidence" value="ECO:0007669"/>
    <property type="project" value="UniProtKB-EC"/>
</dbReference>
<comment type="catalytic activity">
    <reaction evidence="4 7">
        <text>uridine(38/39/40) in tRNA = pseudouridine(38/39/40) in tRNA</text>
        <dbReference type="Rhea" id="RHEA:22376"/>
        <dbReference type="Rhea" id="RHEA-COMP:10085"/>
        <dbReference type="Rhea" id="RHEA-COMP:10087"/>
        <dbReference type="ChEBI" id="CHEBI:65314"/>
        <dbReference type="ChEBI" id="CHEBI:65315"/>
        <dbReference type="EC" id="5.4.99.12"/>
    </reaction>
</comment>
<dbReference type="InterPro" id="IPR020103">
    <property type="entry name" value="PsdUridine_synth_cat_dom_sf"/>
</dbReference>
<evidence type="ECO:0000313" key="9">
    <source>
        <dbReference type="EMBL" id="ANP45158.1"/>
    </source>
</evidence>
<dbReference type="CDD" id="cd02570">
    <property type="entry name" value="PseudoU_synth_EcTruA"/>
    <property type="match status" value="1"/>
</dbReference>
<keyword evidence="2 4" id="KW-0819">tRNA processing</keyword>
<proteinExistence type="inferred from homology"/>
<dbReference type="Gene3D" id="3.30.70.660">
    <property type="entry name" value="Pseudouridine synthase I, catalytic domain, C-terminal subdomain"/>
    <property type="match status" value="1"/>
</dbReference>
<comment type="function">
    <text evidence="4">Formation of pseudouridine at positions 38, 39 and 40 in the anticodon stem and loop of transfer RNAs.</text>
</comment>
<evidence type="ECO:0000256" key="1">
    <source>
        <dbReference type="ARBA" id="ARBA00009375"/>
    </source>
</evidence>
<dbReference type="OrthoDB" id="9811823at2"/>
<dbReference type="NCBIfam" id="TIGR00071">
    <property type="entry name" value="hisT_truA"/>
    <property type="match status" value="1"/>
</dbReference>
<dbReference type="STRING" id="1759059.ATE48_04120"/>
<feature type="binding site" evidence="4 6">
    <location>
        <position position="110"/>
    </location>
    <ligand>
        <name>substrate</name>
    </ligand>
</feature>
<organism evidence="9 10">
    <name type="scientific">Candidatus Viadribacter manganicus</name>
    <dbReference type="NCBI Taxonomy" id="1759059"/>
    <lineage>
        <taxon>Bacteria</taxon>
        <taxon>Pseudomonadati</taxon>
        <taxon>Pseudomonadota</taxon>
        <taxon>Alphaproteobacteria</taxon>
        <taxon>Hyphomonadales</taxon>
        <taxon>Hyphomonadaceae</taxon>
        <taxon>Candidatus Viadribacter</taxon>
    </lineage>
</organism>
<sequence>MRYKLTIEYDGGPFQGWQRLPDAPSVQGALEDAVEKLTGARSDVIGAGRTDSGVHATGQVAHVDIEKPFEAFKLSEAINAHLRPHPIAVLQAEIADAEFHARFDAVRRHYTYTIANRRAPLALDRGHAWRIGLELDIAAMNRAGAALIGRHDFTTFRDGRCQAKSPIKTLDQASAERRGEKVEFTFVAQSFLHRQVRSMVGTLVEVGLGKMTPDDVAAALAAKDRVHCGPVAPSDGLCLTRVDYAK</sequence>
<dbReference type="EC" id="5.4.99.12" evidence="4"/>
<keyword evidence="3 4" id="KW-0413">Isomerase</keyword>
<protein>
    <recommendedName>
        <fullName evidence="4">tRNA pseudouridine synthase A</fullName>
        <ecNumber evidence="4">5.4.99.12</ecNumber>
    </recommendedName>
    <alternativeName>
        <fullName evidence="4">tRNA pseudouridine(38-40) synthase</fullName>
    </alternativeName>
    <alternativeName>
        <fullName evidence="4">tRNA pseudouridylate synthase I</fullName>
    </alternativeName>
    <alternativeName>
        <fullName evidence="4">tRNA-uridine isomerase I</fullName>
    </alternativeName>
</protein>